<dbReference type="GO" id="GO:0005576">
    <property type="term" value="C:extracellular region"/>
    <property type="evidence" value="ECO:0007669"/>
    <property type="project" value="TreeGrafter"/>
</dbReference>
<keyword evidence="5" id="KW-1185">Reference proteome</keyword>
<dbReference type="InterPro" id="IPR005693">
    <property type="entry name" value="Mce"/>
</dbReference>
<sequence>MPVTSPSRPLSRIVSIALAVALAAAAGWYTLLRPEPQLRISADFPSASGIFAGSRVAVLGVPVGTVEAVEPRGATVRVTMSLPSDTRIPRGAHAYIMSPAVISDRFVELSPAHTGGPTLPDGAVIPVRRTHAPVQWDQLTASLHELLTALGPTGANAEGGVGALLSSAADSLGGNGQALRDAVTDITQATDLLAGGTGDIGAVLDNVDRLVRLLTDHRSTVDTLTTTVSQAAGDFAEQQDAVTQSIDQLSRALGTFGRLLDEHGDQLTGDLSQLTDLSTNLVAHQQELAETIDTLPLALDNFSRAVTDDQRLRIRLDISTNLSQFPATARLCERIPIPLCSGAGLYNPVPFPPRVPDALGLDAALNGGGR</sequence>
<dbReference type="EMBL" id="MASU01000005">
    <property type="protein sequence ID" value="PXY35512.1"/>
    <property type="molecule type" value="Genomic_DNA"/>
</dbReference>
<dbReference type="Proteomes" id="UP000247892">
    <property type="component" value="Unassembled WGS sequence"/>
</dbReference>
<keyword evidence="1" id="KW-1133">Transmembrane helix</keyword>
<dbReference type="OrthoDB" id="4516955at2"/>
<evidence type="ECO:0000256" key="1">
    <source>
        <dbReference type="SAM" id="Phobius"/>
    </source>
</evidence>
<evidence type="ECO:0000313" key="4">
    <source>
        <dbReference type="EMBL" id="PXY35512.1"/>
    </source>
</evidence>
<dbReference type="Pfam" id="PF11887">
    <property type="entry name" value="Mce4_CUP1"/>
    <property type="match status" value="1"/>
</dbReference>
<gene>
    <name evidence="4" type="ORF">BA062_08315</name>
</gene>
<protein>
    <submittedName>
        <fullName evidence="4">Mammalian cell entry protein</fullName>
    </submittedName>
</protein>
<proteinExistence type="predicted"/>
<dbReference type="PANTHER" id="PTHR33371">
    <property type="entry name" value="INTERMEMBRANE PHOSPHOLIPID TRANSPORT SYSTEM BINDING PROTEIN MLAD-RELATED"/>
    <property type="match status" value="1"/>
</dbReference>
<dbReference type="AlphaFoldDB" id="A0A318LLN9"/>
<feature type="domain" description="Mammalian cell entry C-terminal" evidence="3">
    <location>
        <begin position="118"/>
        <end position="297"/>
    </location>
</feature>
<dbReference type="InterPro" id="IPR024516">
    <property type="entry name" value="Mce_C"/>
</dbReference>
<evidence type="ECO:0000259" key="3">
    <source>
        <dbReference type="Pfam" id="PF11887"/>
    </source>
</evidence>
<feature type="transmembrane region" description="Helical" evidence="1">
    <location>
        <begin position="12"/>
        <end position="32"/>
    </location>
</feature>
<dbReference type="NCBIfam" id="TIGR00996">
    <property type="entry name" value="Mtu_fam_mce"/>
    <property type="match status" value="1"/>
</dbReference>
<accession>A0A318LLN9</accession>
<name>A0A318LLN9_9PSEU</name>
<keyword evidence="1" id="KW-0812">Transmembrane</keyword>
<comment type="caution">
    <text evidence="4">The sequence shown here is derived from an EMBL/GenBank/DDBJ whole genome shotgun (WGS) entry which is preliminary data.</text>
</comment>
<evidence type="ECO:0000259" key="2">
    <source>
        <dbReference type="Pfam" id="PF02470"/>
    </source>
</evidence>
<dbReference type="RefSeq" id="WP_110335513.1">
    <property type="nucleotide sequence ID" value="NZ_MASU01000005.1"/>
</dbReference>
<evidence type="ECO:0000313" key="5">
    <source>
        <dbReference type="Proteomes" id="UP000247892"/>
    </source>
</evidence>
<dbReference type="PANTHER" id="PTHR33371:SF4">
    <property type="entry name" value="INTERMEMBRANE PHOSPHOLIPID TRANSPORT SYSTEM BINDING PROTEIN MLAD"/>
    <property type="match status" value="1"/>
</dbReference>
<dbReference type="InterPro" id="IPR003399">
    <property type="entry name" value="Mce/MlaD"/>
</dbReference>
<keyword evidence="1" id="KW-0472">Membrane</keyword>
<reference evidence="4 5" key="1">
    <citation type="submission" date="2016-07" db="EMBL/GenBank/DDBJ databases">
        <title>Draft genome sequence of Prauserella sp. YIM 121212, isolated from alkaline soil.</title>
        <authorList>
            <person name="Ruckert C."/>
            <person name="Albersmeier A."/>
            <person name="Jiang C.-L."/>
            <person name="Jiang Y."/>
            <person name="Kalinowski J."/>
            <person name="Schneider O."/>
            <person name="Winkler A."/>
            <person name="Zotchev S.B."/>
        </authorList>
    </citation>
    <scope>NUCLEOTIDE SEQUENCE [LARGE SCALE GENOMIC DNA]</scope>
    <source>
        <strain evidence="4 5">YIM 121212</strain>
    </source>
</reference>
<feature type="domain" description="Mce/MlaD" evidence="2">
    <location>
        <begin position="38"/>
        <end position="111"/>
    </location>
</feature>
<organism evidence="4 5">
    <name type="scientific">Prauserella flavalba</name>
    <dbReference type="NCBI Taxonomy" id="1477506"/>
    <lineage>
        <taxon>Bacteria</taxon>
        <taxon>Bacillati</taxon>
        <taxon>Actinomycetota</taxon>
        <taxon>Actinomycetes</taxon>
        <taxon>Pseudonocardiales</taxon>
        <taxon>Pseudonocardiaceae</taxon>
        <taxon>Prauserella</taxon>
    </lineage>
</organism>
<dbReference type="InterPro" id="IPR052336">
    <property type="entry name" value="MlaD_Phospholipid_Transporter"/>
</dbReference>
<dbReference type="Pfam" id="PF02470">
    <property type="entry name" value="MlaD"/>
    <property type="match status" value="1"/>
</dbReference>